<dbReference type="Gene3D" id="1.20.1280.50">
    <property type="match status" value="1"/>
</dbReference>
<dbReference type="InterPro" id="IPR032675">
    <property type="entry name" value="LRR_dom_sf"/>
</dbReference>
<reference evidence="2 3" key="1">
    <citation type="submission" date="2016-07" db="EMBL/GenBank/DDBJ databases">
        <title>Pervasive Adenine N6-methylation of Active Genes in Fungi.</title>
        <authorList>
            <consortium name="DOE Joint Genome Institute"/>
            <person name="Mondo S.J."/>
            <person name="Dannebaum R.O."/>
            <person name="Kuo R.C."/>
            <person name="Labutti K."/>
            <person name="Haridas S."/>
            <person name="Kuo A."/>
            <person name="Salamov A."/>
            <person name="Ahrendt S.R."/>
            <person name="Lipzen A."/>
            <person name="Sullivan W."/>
            <person name="Andreopoulos W.B."/>
            <person name="Clum A."/>
            <person name="Lindquist E."/>
            <person name="Daum C."/>
            <person name="Ramamoorthy G.K."/>
            <person name="Gryganskyi A."/>
            <person name="Culley D."/>
            <person name="Magnuson J.K."/>
            <person name="James T.Y."/>
            <person name="O'Malley M.A."/>
            <person name="Stajich J.E."/>
            <person name="Spatafora J.W."/>
            <person name="Visel A."/>
            <person name="Grigoriev I.V."/>
        </authorList>
    </citation>
    <scope>NUCLEOTIDE SEQUENCE [LARGE SCALE GENOMIC DNA]</scope>
    <source>
        <strain evidence="2 3">NRRL 3301</strain>
    </source>
</reference>
<dbReference type="GO" id="GO:0019005">
    <property type="term" value="C:SCF ubiquitin ligase complex"/>
    <property type="evidence" value="ECO:0007669"/>
    <property type="project" value="TreeGrafter"/>
</dbReference>
<dbReference type="GO" id="GO:0031146">
    <property type="term" value="P:SCF-dependent proteasomal ubiquitin-dependent protein catabolic process"/>
    <property type="evidence" value="ECO:0007669"/>
    <property type="project" value="TreeGrafter"/>
</dbReference>
<dbReference type="AlphaFoldDB" id="A0A1X2GJ51"/>
<dbReference type="PANTHER" id="PTHR13318:SF247">
    <property type="entry name" value="GH16156P"/>
    <property type="match status" value="1"/>
</dbReference>
<evidence type="ECO:0000259" key="1">
    <source>
        <dbReference type="Pfam" id="PF12937"/>
    </source>
</evidence>
<keyword evidence="3" id="KW-1185">Reference proteome</keyword>
<dbReference type="InterPro" id="IPR001810">
    <property type="entry name" value="F-box_dom"/>
</dbReference>
<dbReference type="SUPFAM" id="SSF52047">
    <property type="entry name" value="RNI-like"/>
    <property type="match status" value="1"/>
</dbReference>
<proteinExistence type="predicted"/>
<accession>A0A1X2GJ51</accession>
<dbReference type="Pfam" id="PF12937">
    <property type="entry name" value="F-box-like"/>
    <property type="match status" value="1"/>
</dbReference>
<dbReference type="PANTHER" id="PTHR13318">
    <property type="entry name" value="PARTNER OF PAIRED, ISOFORM B-RELATED"/>
    <property type="match status" value="1"/>
</dbReference>
<evidence type="ECO:0000313" key="3">
    <source>
        <dbReference type="Proteomes" id="UP000242146"/>
    </source>
</evidence>
<dbReference type="OrthoDB" id="10257471at2759"/>
<protein>
    <submittedName>
        <fullName evidence="2">RNI-like protein</fullName>
    </submittedName>
</protein>
<feature type="domain" description="F-box" evidence="1">
    <location>
        <begin position="26"/>
        <end position="65"/>
    </location>
</feature>
<name>A0A1X2GJ51_9FUNG</name>
<organism evidence="2 3">
    <name type="scientific">Hesseltinella vesiculosa</name>
    <dbReference type="NCBI Taxonomy" id="101127"/>
    <lineage>
        <taxon>Eukaryota</taxon>
        <taxon>Fungi</taxon>
        <taxon>Fungi incertae sedis</taxon>
        <taxon>Mucoromycota</taxon>
        <taxon>Mucoromycotina</taxon>
        <taxon>Mucoromycetes</taxon>
        <taxon>Mucorales</taxon>
        <taxon>Cunninghamellaceae</taxon>
        <taxon>Hesseltinella</taxon>
    </lineage>
</organism>
<dbReference type="InterPro" id="IPR006553">
    <property type="entry name" value="Leu-rich_rpt_Cys-con_subtyp"/>
</dbReference>
<gene>
    <name evidence="2" type="ORF">DM01DRAFT_1407063</name>
</gene>
<dbReference type="EMBL" id="MCGT01000012">
    <property type="protein sequence ID" value="ORX55011.1"/>
    <property type="molecule type" value="Genomic_DNA"/>
</dbReference>
<dbReference type="InterPro" id="IPR036047">
    <property type="entry name" value="F-box-like_dom_sf"/>
</dbReference>
<comment type="caution">
    <text evidence="2">The sequence shown here is derived from an EMBL/GenBank/DDBJ whole genome shotgun (WGS) entry which is preliminary data.</text>
</comment>
<evidence type="ECO:0000313" key="2">
    <source>
        <dbReference type="EMBL" id="ORX55011.1"/>
    </source>
</evidence>
<dbReference type="SMART" id="SM00367">
    <property type="entry name" value="LRR_CC"/>
    <property type="match status" value="10"/>
</dbReference>
<dbReference type="STRING" id="101127.A0A1X2GJ51"/>
<sequence>MMEVDWAPETPNIQRHQLYQSPSPAQSIPSELISYILQFLTHPHDMLQSALTCRAWTFNALEALWWKPQFRSTAHWLAFCQILGEPRAWSYPYSTFVRRINVSSLSTNVNDHQLMLLNQCDRIERITLIGCTSLTDTGLLGLLSNKVGHYVTSVDLSDITTITNATIFKIAATCPNLQGLNLSMCREDQQRCTGVTDQSICRLAEACPQLRRIKLNNCDALTEKSALALAHHCPRLLEIDCPVNDQVLAEVWSHLRELREYRLAQHEPVTDAAFHPFYVSVPSDMDDHYRRLVAQRLRPPLEAKDGYFDQLRMLDLSNAAFISDEAVRVIVHAAPKIRNLVLNKCKEITDEGVLSICRLGRFLHYLHLGHCELLTDHSIIKLAHACTRIRYIDLAQCSNLTNDAVVALATLPRLKRIGLVKCFNISDTGIDAFSQNPRMASSLERVHLSYCVKLSEASIRRLLNFCYRLNHLSLTHVPAFLRPELLDFRRPPPKTFSQQQRNVFCVYSGHGVKDLRVYLNKTSTQPSQPPPSPPQRRPFQLPANVMDARARPPALDLPQTADGSPFRLPFFYLAPANPNDPPVQLAPHLLDRQVRPNVTLPMEVDPPNNAMAQDILWPDVFNVDLTPLPRPAPVDLEEDVLDEQLME</sequence>
<dbReference type="Gene3D" id="3.80.10.10">
    <property type="entry name" value="Ribonuclease Inhibitor"/>
    <property type="match status" value="3"/>
</dbReference>
<dbReference type="SUPFAM" id="SSF81383">
    <property type="entry name" value="F-box domain"/>
    <property type="match status" value="1"/>
</dbReference>
<dbReference type="Proteomes" id="UP000242146">
    <property type="component" value="Unassembled WGS sequence"/>
</dbReference>